<evidence type="ECO:0000313" key="4">
    <source>
        <dbReference type="Proteomes" id="UP001054252"/>
    </source>
</evidence>
<protein>
    <recommendedName>
        <fullName evidence="2">DUF7731 domain-containing protein</fullName>
    </recommendedName>
</protein>
<dbReference type="InterPro" id="IPR056633">
    <property type="entry name" value="DUF7731"/>
</dbReference>
<accession>A0AAV5H983</accession>
<feature type="signal peptide" evidence="1">
    <location>
        <begin position="1"/>
        <end position="27"/>
    </location>
</feature>
<comment type="caution">
    <text evidence="3">The sequence shown here is derived from an EMBL/GenBank/DDBJ whole genome shotgun (WGS) entry which is preliminary data.</text>
</comment>
<dbReference type="EMBL" id="BPVZ01000001">
    <property type="protein sequence ID" value="GKU85403.1"/>
    <property type="molecule type" value="Genomic_DNA"/>
</dbReference>
<dbReference type="Proteomes" id="UP001054252">
    <property type="component" value="Unassembled WGS sequence"/>
</dbReference>
<evidence type="ECO:0000313" key="3">
    <source>
        <dbReference type="EMBL" id="GKU85403.1"/>
    </source>
</evidence>
<sequence>MALTFRIRLFALSLICMLIFCCYLGKAAEDVPQTGPGASDPAQIVAKALLCFNDKQIYSSCAESYRLTVSGNLDVPSQYADEFCTGPCLNETHLVLKCIEFIMTNFEFYNKATIQDIRDTIQAGCGYGPERGKFNVTEHREPEESSTNKATIRVLVSLGLMVIGPILFF</sequence>
<organism evidence="3 4">
    <name type="scientific">Rubroshorea leprosula</name>
    <dbReference type="NCBI Taxonomy" id="152421"/>
    <lineage>
        <taxon>Eukaryota</taxon>
        <taxon>Viridiplantae</taxon>
        <taxon>Streptophyta</taxon>
        <taxon>Embryophyta</taxon>
        <taxon>Tracheophyta</taxon>
        <taxon>Spermatophyta</taxon>
        <taxon>Magnoliopsida</taxon>
        <taxon>eudicotyledons</taxon>
        <taxon>Gunneridae</taxon>
        <taxon>Pentapetalae</taxon>
        <taxon>rosids</taxon>
        <taxon>malvids</taxon>
        <taxon>Malvales</taxon>
        <taxon>Dipterocarpaceae</taxon>
        <taxon>Rubroshorea</taxon>
    </lineage>
</organism>
<keyword evidence="1" id="KW-0732">Signal</keyword>
<proteinExistence type="predicted"/>
<dbReference type="AlphaFoldDB" id="A0AAV5H983"/>
<dbReference type="Pfam" id="PF24865">
    <property type="entry name" value="DUF7731"/>
    <property type="match status" value="1"/>
</dbReference>
<dbReference type="PANTHER" id="PTHR34366:SF2">
    <property type="entry name" value="OS07G0289901 PROTEIN"/>
    <property type="match status" value="1"/>
</dbReference>
<keyword evidence="4" id="KW-1185">Reference proteome</keyword>
<feature type="chain" id="PRO_5043394447" description="DUF7731 domain-containing protein" evidence="1">
    <location>
        <begin position="28"/>
        <end position="169"/>
    </location>
</feature>
<feature type="domain" description="DUF7731" evidence="2">
    <location>
        <begin position="41"/>
        <end position="140"/>
    </location>
</feature>
<evidence type="ECO:0000259" key="2">
    <source>
        <dbReference type="Pfam" id="PF24865"/>
    </source>
</evidence>
<name>A0AAV5H983_9ROSI</name>
<dbReference type="PANTHER" id="PTHR34366">
    <property type="entry name" value="OS07G0289901 PROTEIN-RELATED"/>
    <property type="match status" value="1"/>
</dbReference>
<evidence type="ECO:0000256" key="1">
    <source>
        <dbReference type="SAM" id="SignalP"/>
    </source>
</evidence>
<reference evidence="3 4" key="1">
    <citation type="journal article" date="2021" name="Commun. Biol.">
        <title>The genome of Shorea leprosula (Dipterocarpaceae) highlights the ecological relevance of drought in aseasonal tropical rainforests.</title>
        <authorList>
            <person name="Ng K.K.S."/>
            <person name="Kobayashi M.J."/>
            <person name="Fawcett J.A."/>
            <person name="Hatakeyama M."/>
            <person name="Paape T."/>
            <person name="Ng C.H."/>
            <person name="Ang C.C."/>
            <person name="Tnah L.H."/>
            <person name="Lee C.T."/>
            <person name="Nishiyama T."/>
            <person name="Sese J."/>
            <person name="O'Brien M.J."/>
            <person name="Copetti D."/>
            <person name="Mohd Noor M.I."/>
            <person name="Ong R.C."/>
            <person name="Putra M."/>
            <person name="Sireger I.Z."/>
            <person name="Indrioko S."/>
            <person name="Kosugi Y."/>
            <person name="Izuno A."/>
            <person name="Isagi Y."/>
            <person name="Lee S.L."/>
            <person name="Shimizu K.K."/>
        </authorList>
    </citation>
    <scope>NUCLEOTIDE SEQUENCE [LARGE SCALE GENOMIC DNA]</scope>
    <source>
        <strain evidence="3">214</strain>
    </source>
</reference>
<gene>
    <name evidence="3" type="ORF">SLEP1_g82</name>
</gene>